<reference evidence="3 4" key="1">
    <citation type="journal article" date="2009" name="Appl. Environ. Microbiol.">
        <title>Three genomes from the phylum Acidobacteria provide insight into the lifestyles of these microorganisms in soils.</title>
        <authorList>
            <person name="Ward N.L."/>
            <person name="Challacombe J.F."/>
            <person name="Janssen P.H."/>
            <person name="Henrissat B."/>
            <person name="Coutinho P.M."/>
            <person name="Wu M."/>
            <person name="Xie G."/>
            <person name="Haft D.H."/>
            <person name="Sait M."/>
            <person name="Badger J."/>
            <person name="Barabote R.D."/>
            <person name="Bradley B."/>
            <person name="Brettin T.S."/>
            <person name="Brinkac L.M."/>
            <person name="Bruce D."/>
            <person name="Creasy T."/>
            <person name="Daugherty S.C."/>
            <person name="Davidsen T.M."/>
            <person name="DeBoy R.T."/>
            <person name="Detter J.C."/>
            <person name="Dodson R.J."/>
            <person name="Durkin A.S."/>
            <person name="Ganapathy A."/>
            <person name="Gwinn-Giglio M."/>
            <person name="Han C.S."/>
            <person name="Khouri H."/>
            <person name="Kiss H."/>
            <person name="Kothari S.P."/>
            <person name="Madupu R."/>
            <person name="Nelson K.E."/>
            <person name="Nelson W.C."/>
            <person name="Paulsen I."/>
            <person name="Penn K."/>
            <person name="Ren Q."/>
            <person name="Rosovitz M.J."/>
            <person name="Selengut J.D."/>
            <person name="Shrivastava S."/>
            <person name="Sullivan S.A."/>
            <person name="Tapia R."/>
            <person name="Thompson L.S."/>
            <person name="Watkins K.L."/>
            <person name="Yang Q."/>
            <person name="Yu C."/>
            <person name="Zafar N."/>
            <person name="Zhou L."/>
            <person name="Kuske C.R."/>
        </authorList>
    </citation>
    <scope>NUCLEOTIDE SEQUENCE [LARGE SCALE GENOMIC DNA]</scope>
    <source>
        <strain evidence="3 4">Ellin345</strain>
    </source>
</reference>
<dbReference type="Proteomes" id="UP000002432">
    <property type="component" value="Chromosome"/>
</dbReference>
<proteinExistence type="predicted"/>
<feature type="signal peptide" evidence="1">
    <location>
        <begin position="1"/>
        <end position="26"/>
    </location>
</feature>
<dbReference type="Pfam" id="PF01789">
    <property type="entry name" value="PsbP"/>
    <property type="match status" value="1"/>
</dbReference>
<evidence type="ECO:0000259" key="2">
    <source>
        <dbReference type="Pfam" id="PF01789"/>
    </source>
</evidence>
<protein>
    <recommendedName>
        <fullName evidence="2">PsbP C-terminal domain-containing protein</fullName>
    </recommendedName>
</protein>
<keyword evidence="1" id="KW-0732">Signal</keyword>
<dbReference type="EnsemblBacteria" id="ABF43744">
    <property type="protein sequence ID" value="ABF43744"/>
    <property type="gene ID" value="Acid345_4745"/>
</dbReference>
<dbReference type="KEGG" id="aba:Acid345_4745"/>
<keyword evidence="4" id="KW-1185">Reference proteome</keyword>
<feature type="domain" description="PsbP C-terminal" evidence="2">
    <location>
        <begin position="48"/>
        <end position="202"/>
    </location>
</feature>
<evidence type="ECO:0000313" key="4">
    <source>
        <dbReference type="Proteomes" id="UP000002432"/>
    </source>
</evidence>
<dbReference type="Gene3D" id="3.40.1000.10">
    <property type="entry name" value="Mog1/PsbP, alpha/beta/alpha sandwich"/>
    <property type="match status" value="1"/>
</dbReference>
<gene>
    <name evidence="3" type="ordered locus">Acid345_4745</name>
</gene>
<organism evidence="3 4">
    <name type="scientific">Koribacter versatilis (strain Ellin345)</name>
    <dbReference type="NCBI Taxonomy" id="204669"/>
    <lineage>
        <taxon>Bacteria</taxon>
        <taxon>Pseudomonadati</taxon>
        <taxon>Acidobacteriota</taxon>
        <taxon>Terriglobia</taxon>
        <taxon>Terriglobales</taxon>
        <taxon>Candidatus Korobacteraceae</taxon>
        <taxon>Candidatus Korobacter</taxon>
    </lineage>
</organism>
<dbReference type="EMBL" id="CP000360">
    <property type="protein sequence ID" value="ABF43744.1"/>
    <property type="molecule type" value="Genomic_DNA"/>
</dbReference>
<evidence type="ECO:0000256" key="1">
    <source>
        <dbReference type="SAM" id="SignalP"/>
    </source>
</evidence>
<dbReference type="GO" id="GO:0009654">
    <property type="term" value="C:photosystem II oxygen evolving complex"/>
    <property type="evidence" value="ECO:0007669"/>
    <property type="project" value="InterPro"/>
</dbReference>
<dbReference type="AlphaFoldDB" id="Q1IHA6"/>
<accession>Q1IHA6</accession>
<dbReference type="HOGENOM" id="CLU_1341800_0_0_0"/>
<dbReference type="GO" id="GO:0019898">
    <property type="term" value="C:extrinsic component of membrane"/>
    <property type="evidence" value="ECO:0007669"/>
    <property type="project" value="InterPro"/>
</dbReference>
<evidence type="ECO:0000313" key="3">
    <source>
        <dbReference type="EMBL" id="ABF43744.1"/>
    </source>
</evidence>
<name>Q1IHA6_KORVE</name>
<dbReference type="InterPro" id="IPR002683">
    <property type="entry name" value="PsbP_C"/>
</dbReference>
<dbReference type="GO" id="GO:0015979">
    <property type="term" value="P:photosynthesis"/>
    <property type="evidence" value="ECO:0007669"/>
    <property type="project" value="InterPro"/>
</dbReference>
<feature type="chain" id="PRO_5004191122" description="PsbP C-terminal domain-containing protein" evidence="1">
    <location>
        <begin position="27"/>
        <end position="204"/>
    </location>
</feature>
<dbReference type="STRING" id="204669.Acid345_4745"/>
<dbReference type="GO" id="GO:0005509">
    <property type="term" value="F:calcium ion binding"/>
    <property type="evidence" value="ECO:0007669"/>
    <property type="project" value="InterPro"/>
</dbReference>
<sequence>MGHFALPYISMRIAALLLLCSTLAFPQAAKTPATPPTKKPSAGPTKPGMSYFCNQDLGYCFDFPLSWKMLGQVYEGYGAVVAPQQAGDQATWANVTVAAVEIPTEEGKNPPTVEDLVTTLVGKMAQQTEAMETARRSEEILAGRSAQLIEVRYNENSQRWNETIVAMDGGDGMFYTIVYKALAADAPKYQKQVEEILKSFRIKE</sequence>